<sequence length="109" mass="12336">MAKKSVAIKHQLHEVGGESLDKAQARKAGANFEWHFGRVSRLGYFEIAGGRSVSILWEEGGATSQQGNISDEQWEIFKLAFKTTGRIAIHSDVEGDMWMYDYRFLEAVR</sequence>
<dbReference type="KEGG" id="tsph:KIH39_08190"/>
<proteinExistence type="predicted"/>
<name>A0A8E6B9I8_9BACT</name>
<organism evidence="1 2">
    <name type="scientific">Telmatocola sphagniphila</name>
    <dbReference type="NCBI Taxonomy" id="1123043"/>
    <lineage>
        <taxon>Bacteria</taxon>
        <taxon>Pseudomonadati</taxon>
        <taxon>Planctomycetota</taxon>
        <taxon>Planctomycetia</taxon>
        <taxon>Gemmatales</taxon>
        <taxon>Gemmataceae</taxon>
    </lineage>
</organism>
<evidence type="ECO:0000313" key="1">
    <source>
        <dbReference type="EMBL" id="QVL33872.1"/>
    </source>
</evidence>
<dbReference type="Proteomes" id="UP000676194">
    <property type="component" value="Chromosome"/>
</dbReference>
<dbReference type="EMBL" id="CP074694">
    <property type="protein sequence ID" value="QVL33872.1"/>
    <property type="molecule type" value="Genomic_DNA"/>
</dbReference>
<dbReference type="RefSeq" id="WP_213498852.1">
    <property type="nucleotide sequence ID" value="NZ_CP074694.1"/>
</dbReference>
<accession>A0A8E6B9I8</accession>
<keyword evidence="2" id="KW-1185">Reference proteome</keyword>
<reference evidence="1" key="1">
    <citation type="submission" date="2021-05" db="EMBL/GenBank/DDBJ databases">
        <title>Complete genome sequence of the cellulolytic planctomycete Telmatocola sphagniphila SP2T and characterization of the first cellulase from planctomycetes.</title>
        <authorList>
            <person name="Rakitin A.L."/>
            <person name="Beletsky A.V."/>
            <person name="Naumoff D.G."/>
            <person name="Kulichevskaya I.S."/>
            <person name="Mardanov A.V."/>
            <person name="Ravin N.V."/>
            <person name="Dedysh S.N."/>
        </authorList>
    </citation>
    <scope>NUCLEOTIDE SEQUENCE</scope>
    <source>
        <strain evidence="1">SP2T</strain>
    </source>
</reference>
<dbReference type="AlphaFoldDB" id="A0A8E6B9I8"/>
<evidence type="ECO:0000313" key="2">
    <source>
        <dbReference type="Proteomes" id="UP000676194"/>
    </source>
</evidence>
<protein>
    <submittedName>
        <fullName evidence="1">Uncharacterized protein</fullName>
    </submittedName>
</protein>
<gene>
    <name evidence="1" type="ORF">KIH39_08190</name>
</gene>